<proteinExistence type="predicted"/>
<sequence length="200" mass="21739">MSPSDWSDRLADLGATVLERVGDQRYVVLAPTAAAVADLDFVAEVRPYRPGDTADPNNLVLPGGPIPGARPVRYEVLAHRPADLPGIREWLARRGWPEDGVGRRKVRFRCAFGDPGLLELVDRQDVAAVDLYVPPTLLNDHTEHVVDLRLTPPARLGCRATRGVGSYERIGMVARRPLLFLEASLATAASASSHESSCLT</sequence>
<dbReference type="AlphaFoldDB" id="A0A495XRT3"/>
<evidence type="ECO:0000313" key="2">
    <source>
        <dbReference type="Proteomes" id="UP000272729"/>
    </source>
</evidence>
<keyword evidence="2" id="KW-1185">Reference proteome</keyword>
<accession>A0A495XRT3</accession>
<reference evidence="1 2" key="1">
    <citation type="submission" date="2018-10" db="EMBL/GenBank/DDBJ databases">
        <title>Sequencing the genomes of 1000 actinobacteria strains.</title>
        <authorList>
            <person name="Klenk H.-P."/>
        </authorList>
    </citation>
    <scope>NUCLEOTIDE SEQUENCE [LARGE SCALE GENOMIC DNA]</scope>
    <source>
        <strain evidence="1 2">DSM 43911</strain>
    </source>
</reference>
<dbReference type="EMBL" id="RBXR01000001">
    <property type="protein sequence ID" value="RKT74378.1"/>
    <property type="molecule type" value="Genomic_DNA"/>
</dbReference>
<comment type="caution">
    <text evidence="1">The sequence shown here is derived from an EMBL/GenBank/DDBJ whole genome shotgun (WGS) entry which is preliminary data.</text>
</comment>
<evidence type="ECO:0000313" key="1">
    <source>
        <dbReference type="EMBL" id="RKT74378.1"/>
    </source>
</evidence>
<protein>
    <submittedName>
        <fullName evidence="1">Uncharacterized protein</fullName>
    </submittedName>
</protein>
<name>A0A495XRT3_9PSEU</name>
<dbReference type="Proteomes" id="UP000272729">
    <property type="component" value="Unassembled WGS sequence"/>
</dbReference>
<organism evidence="1 2">
    <name type="scientific">Saccharothrix variisporea</name>
    <dbReference type="NCBI Taxonomy" id="543527"/>
    <lineage>
        <taxon>Bacteria</taxon>
        <taxon>Bacillati</taxon>
        <taxon>Actinomycetota</taxon>
        <taxon>Actinomycetes</taxon>
        <taxon>Pseudonocardiales</taxon>
        <taxon>Pseudonocardiaceae</taxon>
        <taxon>Saccharothrix</taxon>
    </lineage>
</organism>
<gene>
    <name evidence="1" type="ORF">DFJ66_7723</name>
</gene>